<name>A0A481Z2X2_9VIRU</name>
<sequence>MYKVDLNLIFGYSGGNSGYRYTPPTYLKLYDDDDGCDLNIYLCPELLAKLSLIDNNNKHIIEKNTEGRHYLLNFPSFMKDVSYSSEPYADKYPGEWYSGDVKLGKLLKFVGFEDLLVDELEILFEKEGLLEYVNSDKKIKYTIEKQCVEREMFYAKIGKNIYYTEDAETSHFKTYTLTDRSIFKITNYLIKLFDTDGITVT</sequence>
<proteinExistence type="predicted"/>
<accession>A0A481Z2X2</accession>
<protein>
    <submittedName>
        <fullName evidence="1">Uncharacterized protein</fullName>
    </submittedName>
</protein>
<gene>
    <name evidence="1" type="ORF">LCPAC101_00670</name>
</gene>
<evidence type="ECO:0000313" key="1">
    <source>
        <dbReference type="EMBL" id="QBK89784.1"/>
    </source>
</evidence>
<dbReference type="EMBL" id="MK500440">
    <property type="protein sequence ID" value="QBK89784.1"/>
    <property type="molecule type" value="Genomic_DNA"/>
</dbReference>
<organism evidence="1">
    <name type="scientific">Pithovirus LCPAC101</name>
    <dbReference type="NCBI Taxonomy" id="2506586"/>
    <lineage>
        <taxon>Viruses</taxon>
        <taxon>Pithoviruses</taxon>
    </lineage>
</organism>
<reference evidence="1" key="1">
    <citation type="journal article" date="2019" name="MBio">
        <title>Virus Genomes from Deep Sea Sediments Expand the Ocean Megavirome and Support Independent Origins of Viral Gigantism.</title>
        <authorList>
            <person name="Backstrom D."/>
            <person name="Yutin N."/>
            <person name="Jorgensen S.L."/>
            <person name="Dharamshi J."/>
            <person name="Homa F."/>
            <person name="Zaremba-Niedwiedzka K."/>
            <person name="Spang A."/>
            <person name="Wolf Y.I."/>
            <person name="Koonin E.V."/>
            <person name="Ettema T.J."/>
        </authorList>
    </citation>
    <scope>NUCLEOTIDE SEQUENCE</scope>
</reference>